<evidence type="ECO:0000256" key="5">
    <source>
        <dbReference type="PIRSR" id="PIRSR000097-3"/>
    </source>
</evidence>
<organism evidence="7 8">
    <name type="scientific">Arabidopsis thaliana</name>
    <name type="common">Mouse-ear cress</name>
    <dbReference type="NCBI Taxonomy" id="3702"/>
    <lineage>
        <taxon>Eukaryota</taxon>
        <taxon>Viridiplantae</taxon>
        <taxon>Streptophyta</taxon>
        <taxon>Embryophyta</taxon>
        <taxon>Tracheophyta</taxon>
        <taxon>Spermatophyta</taxon>
        <taxon>Magnoliopsida</taxon>
        <taxon>eudicotyledons</taxon>
        <taxon>Gunneridae</taxon>
        <taxon>Pentapetalae</taxon>
        <taxon>rosids</taxon>
        <taxon>malvids</taxon>
        <taxon>Brassicales</taxon>
        <taxon>Brassicaceae</taxon>
        <taxon>Camelineae</taxon>
        <taxon>Arabidopsis</taxon>
    </lineage>
</organism>
<proteinExistence type="inferred from homology"/>
<dbReference type="PANTHER" id="PTHR11732">
    <property type="entry name" value="ALDO/KETO REDUCTASE"/>
    <property type="match status" value="1"/>
</dbReference>
<dbReference type="PROSITE" id="PS00798">
    <property type="entry name" value="ALDOKETO_REDUCTASE_1"/>
    <property type="match status" value="1"/>
</dbReference>
<dbReference type="Proteomes" id="UP000516314">
    <property type="component" value="Chromosome 5"/>
</dbReference>
<dbReference type="InterPro" id="IPR036812">
    <property type="entry name" value="NAD(P)_OxRdtase_dom_sf"/>
</dbReference>
<dbReference type="InterPro" id="IPR020471">
    <property type="entry name" value="AKR"/>
</dbReference>
<accession>A0A7G2F6H5</accession>
<gene>
    <name evidence="7" type="ORF">AT9943_LOCUS18057</name>
</gene>
<dbReference type="SUPFAM" id="SSF51430">
    <property type="entry name" value="NAD(P)-linked oxidoreductase"/>
    <property type="match status" value="2"/>
</dbReference>
<comment type="similarity">
    <text evidence="1">Belongs to the aldo/keto reductase family.</text>
</comment>
<feature type="binding site" evidence="4">
    <location>
        <position position="154"/>
    </location>
    <ligand>
        <name>substrate</name>
    </ligand>
</feature>
<dbReference type="GO" id="GO:0016491">
    <property type="term" value="F:oxidoreductase activity"/>
    <property type="evidence" value="ECO:0007669"/>
    <property type="project" value="InterPro"/>
</dbReference>
<evidence type="ECO:0000256" key="1">
    <source>
        <dbReference type="ARBA" id="ARBA00007905"/>
    </source>
</evidence>
<sequence length="355" mass="40430">MAHATFTSEGQNMESFRLLSGHKIPAVGLGTWRSGSQAAHAVVTAIVEGGYRHIDTAWEYGDQREVSFSISLCYLLLLLLVLSESFEFRGKQVLLFFKVGQGIKRAMHAGLERRDLFVTSKLWCTELSPERVRPALQNTLKELQLEYLDLYLIHWPIRLREGASKPPKAGDVLDFDMEGVWREMENLSKDSLVRNIGVCNFTVTKLNKLLGFAELIPAVCQMEMHPGWRNDRILEFCKKNEIHITAYSPLGSQEGGRDLIHDQTVDRIAKKLNKTPGQILVKWGLQRGTSVIPKSLNPERIKENIKVFDWVIPEQDFQALNSITDQKRVIDGEDLFVNKTEGPFRSVADLWDHED</sequence>
<dbReference type="Gene3D" id="3.20.20.100">
    <property type="entry name" value="NADP-dependent oxidoreductase domain"/>
    <property type="match status" value="1"/>
</dbReference>
<dbReference type="FunFam" id="3.20.20.100:FF:000013">
    <property type="entry name" value="NADPH-dependent codeinone reductase 1-1"/>
    <property type="match status" value="1"/>
</dbReference>
<dbReference type="AlphaFoldDB" id="A0A7G2F6H5"/>
<dbReference type="InterPro" id="IPR023210">
    <property type="entry name" value="NADP_OxRdtase_dom"/>
</dbReference>
<feature type="site" description="Lowers pKa of active site Tyr" evidence="5">
    <location>
        <position position="121"/>
    </location>
</feature>
<dbReference type="PRINTS" id="PR00069">
    <property type="entry name" value="ALDKETRDTASE"/>
</dbReference>
<dbReference type="InterPro" id="IPR018170">
    <property type="entry name" value="Aldo/ket_reductase_CS"/>
</dbReference>
<evidence type="ECO:0000256" key="4">
    <source>
        <dbReference type="PIRSR" id="PIRSR000097-2"/>
    </source>
</evidence>
<name>A0A7G2F6H5_ARATH</name>
<evidence type="ECO:0000259" key="6">
    <source>
        <dbReference type="Pfam" id="PF00248"/>
    </source>
</evidence>
<dbReference type="Pfam" id="PF00248">
    <property type="entry name" value="Aldo_ket_red"/>
    <property type="match status" value="1"/>
</dbReference>
<evidence type="ECO:0000313" key="7">
    <source>
        <dbReference type="EMBL" id="CAD5330523.1"/>
    </source>
</evidence>
<feature type="active site" description="Proton donor" evidence="3">
    <location>
        <position position="60"/>
    </location>
</feature>
<evidence type="ECO:0000256" key="3">
    <source>
        <dbReference type="PIRSR" id="PIRSR000097-1"/>
    </source>
</evidence>
<feature type="domain" description="NADP-dependent oxidoreductase" evidence="6">
    <location>
        <begin position="27"/>
        <end position="323"/>
    </location>
</feature>
<dbReference type="PROSITE" id="PS00062">
    <property type="entry name" value="ALDOKETO_REDUCTASE_2"/>
    <property type="match status" value="1"/>
</dbReference>
<keyword evidence="2" id="KW-0521">NADP</keyword>
<dbReference type="PROSITE" id="PS00063">
    <property type="entry name" value="ALDOKETO_REDUCTASE_3"/>
    <property type="match status" value="1"/>
</dbReference>
<dbReference type="EMBL" id="LR881470">
    <property type="protein sequence ID" value="CAD5330523.1"/>
    <property type="molecule type" value="Genomic_DNA"/>
</dbReference>
<dbReference type="PIRSF" id="PIRSF000097">
    <property type="entry name" value="AKR"/>
    <property type="match status" value="1"/>
</dbReference>
<evidence type="ECO:0000256" key="2">
    <source>
        <dbReference type="ARBA" id="ARBA00022857"/>
    </source>
</evidence>
<dbReference type="GO" id="GO:0009821">
    <property type="term" value="P:alkaloid biosynthetic process"/>
    <property type="evidence" value="ECO:0007669"/>
    <property type="project" value="UniProtKB-ARBA"/>
</dbReference>
<protein>
    <submittedName>
        <fullName evidence="7">(thale cress) hypothetical protein</fullName>
    </submittedName>
</protein>
<evidence type="ECO:0000313" key="8">
    <source>
        <dbReference type="Proteomes" id="UP000516314"/>
    </source>
</evidence>
<reference evidence="7 8" key="1">
    <citation type="submission" date="2020-09" db="EMBL/GenBank/DDBJ databases">
        <authorList>
            <person name="Ashkenazy H."/>
        </authorList>
    </citation>
    <scope>NUCLEOTIDE SEQUENCE [LARGE SCALE GENOMIC DNA]</scope>
    <source>
        <strain evidence="8">cv. Cdm-0</strain>
    </source>
</reference>